<organism evidence="1 2">
    <name type="scientific">Anaerobutyricum hallii DSM 3353</name>
    <dbReference type="NCBI Taxonomy" id="411469"/>
    <lineage>
        <taxon>Bacteria</taxon>
        <taxon>Bacillati</taxon>
        <taxon>Bacillota</taxon>
        <taxon>Clostridia</taxon>
        <taxon>Lachnospirales</taxon>
        <taxon>Lachnospiraceae</taxon>
        <taxon>Anaerobutyricum</taxon>
    </lineage>
</organism>
<gene>
    <name evidence="1" type="ORF">EUBHAL_01892</name>
</gene>
<dbReference type="AlphaFoldDB" id="C0EWU9"/>
<evidence type="ECO:0000313" key="2">
    <source>
        <dbReference type="Proteomes" id="UP000003174"/>
    </source>
</evidence>
<dbReference type="Proteomes" id="UP000003174">
    <property type="component" value="Unassembled WGS sequence"/>
</dbReference>
<dbReference type="EMBL" id="ACEP01000087">
    <property type="protein sequence ID" value="EEG36253.1"/>
    <property type="molecule type" value="Genomic_DNA"/>
</dbReference>
<reference evidence="1 2" key="1">
    <citation type="submission" date="2009-01" db="EMBL/GenBank/DDBJ databases">
        <authorList>
            <person name="Fulton L."/>
            <person name="Clifton S."/>
            <person name="Fulton B."/>
            <person name="Xu J."/>
            <person name="Minx P."/>
            <person name="Pepin K.H."/>
            <person name="Johnson M."/>
            <person name="Bhonagiri V."/>
            <person name="Nash W.E."/>
            <person name="Mardis E.R."/>
            <person name="Wilson R.K."/>
        </authorList>
    </citation>
    <scope>NUCLEOTIDE SEQUENCE [LARGE SCALE GENOMIC DNA]</scope>
    <source>
        <strain evidence="1 2">DSM 3353</strain>
    </source>
</reference>
<protein>
    <submittedName>
        <fullName evidence="1">Uncharacterized protein</fullName>
    </submittedName>
</protein>
<proteinExistence type="predicted"/>
<evidence type="ECO:0000313" key="1">
    <source>
        <dbReference type="EMBL" id="EEG36253.1"/>
    </source>
</evidence>
<reference evidence="1 2" key="2">
    <citation type="submission" date="2009-02" db="EMBL/GenBank/DDBJ databases">
        <title>Draft genome sequence of Eubacterium hallii (DSM 3353).</title>
        <authorList>
            <person name="Sudarsanam P."/>
            <person name="Ley R."/>
            <person name="Guruge J."/>
            <person name="Turnbaugh P.J."/>
            <person name="Mahowald M."/>
            <person name="Liep D."/>
            <person name="Gordon J."/>
        </authorList>
    </citation>
    <scope>NUCLEOTIDE SEQUENCE [LARGE SCALE GENOMIC DNA]</scope>
    <source>
        <strain evidence="1 2">DSM 3353</strain>
    </source>
</reference>
<comment type="caution">
    <text evidence="1">The sequence shown here is derived from an EMBL/GenBank/DDBJ whole genome shotgun (WGS) entry which is preliminary data.</text>
</comment>
<name>C0EWU9_9FIRM</name>
<accession>C0EWU9</accession>
<sequence>MRKEKNFRQSIFQTRSKVHRIKKLCYSSLRYINTSRKKGIQ</sequence>